<protein>
    <submittedName>
        <fullName evidence="1">Uncharacterized protein</fullName>
    </submittedName>
</protein>
<organism evidence="1 2">
    <name type="scientific">Hebeloma cylindrosporum</name>
    <dbReference type="NCBI Taxonomy" id="76867"/>
    <lineage>
        <taxon>Eukaryota</taxon>
        <taxon>Fungi</taxon>
        <taxon>Dikarya</taxon>
        <taxon>Basidiomycota</taxon>
        <taxon>Agaricomycotina</taxon>
        <taxon>Agaricomycetes</taxon>
        <taxon>Agaricomycetidae</taxon>
        <taxon>Agaricales</taxon>
        <taxon>Agaricineae</taxon>
        <taxon>Hymenogastraceae</taxon>
        <taxon>Hebeloma</taxon>
    </lineage>
</organism>
<proteinExistence type="predicted"/>
<sequence>MSAFYSAFKRNRQTHEVLTDESVCQVCRRMLITVNIKNRGLKGESSYFMPTVPASICKCAPTSSQIFWIQSPEVHGTVTLGGFVDKEL</sequence>
<keyword evidence="2" id="KW-1185">Reference proteome</keyword>
<accession>A0A0C3CUK4</accession>
<dbReference type="Proteomes" id="UP000053424">
    <property type="component" value="Unassembled WGS sequence"/>
</dbReference>
<dbReference type="HOGENOM" id="CLU_2469341_0_0_1"/>
<gene>
    <name evidence="1" type="ORF">M413DRAFT_439237</name>
</gene>
<dbReference type="AlphaFoldDB" id="A0A0C3CUK4"/>
<dbReference type="EMBL" id="KN831769">
    <property type="protein sequence ID" value="KIM47566.1"/>
    <property type="molecule type" value="Genomic_DNA"/>
</dbReference>
<name>A0A0C3CUK4_HEBCY</name>
<evidence type="ECO:0000313" key="2">
    <source>
        <dbReference type="Proteomes" id="UP000053424"/>
    </source>
</evidence>
<reference evidence="2" key="2">
    <citation type="submission" date="2015-01" db="EMBL/GenBank/DDBJ databases">
        <title>Evolutionary Origins and Diversification of the Mycorrhizal Mutualists.</title>
        <authorList>
            <consortium name="DOE Joint Genome Institute"/>
            <consortium name="Mycorrhizal Genomics Consortium"/>
            <person name="Kohler A."/>
            <person name="Kuo A."/>
            <person name="Nagy L.G."/>
            <person name="Floudas D."/>
            <person name="Copeland A."/>
            <person name="Barry K.W."/>
            <person name="Cichocki N."/>
            <person name="Veneault-Fourrey C."/>
            <person name="LaButti K."/>
            <person name="Lindquist E.A."/>
            <person name="Lipzen A."/>
            <person name="Lundell T."/>
            <person name="Morin E."/>
            <person name="Murat C."/>
            <person name="Riley R."/>
            <person name="Ohm R."/>
            <person name="Sun H."/>
            <person name="Tunlid A."/>
            <person name="Henrissat B."/>
            <person name="Grigoriev I.V."/>
            <person name="Hibbett D.S."/>
            <person name="Martin F."/>
        </authorList>
    </citation>
    <scope>NUCLEOTIDE SEQUENCE [LARGE SCALE GENOMIC DNA]</scope>
    <source>
        <strain evidence="2">h7</strain>
    </source>
</reference>
<evidence type="ECO:0000313" key="1">
    <source>
        <dbReference type="EMBL" id="KIM47566.1"/>
    </source>
</evidence>
<reference evidence="1 2" key="1">
    <citation type="submission" date="2014-04" db="EMBL/GenBank/DDBJ databases">
        <authorList>
            <consortium name="DOE Joint Genome Institute"/>
            <person name="Kuo A."/>
            <person name="Gay G."/>
            <person name="Dore J."/>
            <person name="Kohler A."/>
            <person name="Nagy L.G."/>
            <person name="Floudas D."/>
            <person name="Copeland A."/>
            <person name="Barry K.W."/>
            <person name="Cichocki N."/>
            <person name="Veneault-Fourrey C."/>
            <person name="LaButti K."/>
            <person name="Lindquist E.A."/>
            <person name="Lipzen A."/>
            <person name="Lundell T."/>
            <person name="Morin E."/>
            <person name="Murat C."/>
            <person name="Sun H."/>
            <person name="Tunlid A."/>
            <person name="Henrissat B."/>
            <person name="Grigoriev I.V."/>
            <person name="Hibbett D.S."/>
            <person name="Martin F."/>
            <person name="Nordberg H.P."/>
            <person name="Cantor M.N."/>
            <person name="Hua S.X."/>
        </authorList>
    </citation>
    <scope>NUCLEOTIDE SEQUENCE [LARGE SCALE GENOMIC DNA]</scope>
    <source>
        <strain evidence="2">h7</strain>
    </source>
</reference>